<feature type="domain" description="Ketopantoate reductase N-terminal" evidence="12">
    <location>
        <begin position="3"/>
        <end position="147"/>
    </location>
</feature>
<dbReference type="InterPro" id="IPR013328">
    <property type="entry name" value="6PGD_dom2"/>
</dbReference>
<keyword evidence="8 11" id="KW-0560">Oxidoreductase</keyword>
<keyword evidence="6 11" id="KW-0566">Pantothenate biosynthesis</keyword>
<dbReference type="EMBL" id="NOXU01000027">
    <property type="protein sequence ID" value="OYQ34880.1"/>
    <property type="molecule type" value="Genomic_DNA"/>
</dbReference>
<dbReference type="EC" id="1.1.1.169" evidence="4 11"/>
<evidence type="ECO:0000256" key="6">
    <source>
        <dbReference type="ARBA" id="ARBA00022655"/>
    </source>
</evidence>
<evidence type="ECO:0000256" key="8">
    <source>
        <dbReference type="ARBA" id="ARBA00023002"/>
    </source>
</evidence>
<evidence type="ECO:0000256" key="9">
    <source>
        <dbReference type="ARBA" id="ARBA00032024"/>
    </source>
</evidence>
<dbReference type="PANTHER" id="PTHR21708">
    <property type="entry name" value="PROBABLE 2-DEHYDROPANTOATE 2-REDUCTASE"/>
    <property type="match status" value="1"/>
</dbReference>
<accession>A0A255Z2J9</accession>
<evidence type="ECO:0000259" key="12">
    <source>
        <dbReference type="Pfam" id="PF02558"/>
    </source>
</evidence>
<evidence type="ECO:0000256" key="3">
    <source>
        <dbReference type="ARBA" id="ARBA00007870"/>
    </source>
</evidence>
<dbReference type="InterPro" id="IPR036291">
    <property type="entry name" value="NAD(P)-bd_dom_sf"/>
</dbReference>
<dbReference type="Proteomes" id="UP000216998">
    <property type="component" value="Unassembled WGS sequence"/>
</dbReference>
<dbReference type="InterPro" id="IPR003710">
    <property type="entry name" value="ApbA"/>
</dbReference>
<dbReference type="InterPro" id="IPR013752">
    <property type="entry name" value="KPA_reductase"/>
</dbReference>
<dbReference type="NCBIfam" id="TIGR00745">
    <property type="entry name" value="apbA_panE"/>
    <property type="match status" value="1"/>
</dbReference>
<name>A0A255Z2J9_9PROT</name>
<evidence type="ECO:0000256" key="2">
    <source>
        <dbReference type="ARBA" id="ARBA00004994"/>
    </source>
</evidence>
<evidence type="ECO:0000256" key="4">
    <source>
        <dbReference type="ARBA" id="ARBA00013014"/>
    </source>
</evidence>
<dbReference type="UniPathway" id="UPA00028">
    <property type="reaction ID" value="UER00004"/>
</dbReference>
<protein>
    <recommendedName>
        <fullName evidence="5 11">2-dehydropantoate 2-reductase</fullName>
        <ecNumber evidence="4 11">1.1.1.169</ecNumber>
    </recommendedName>
    <alternativeName>
        <fullName evidence="9 11">Ketopantoate reductase</fullName>
    </alternativeName>
</protein>
<evidence type="ECO:0000256" key="5">
    <source>
        <dbReference type="ARBA" id="ARBA00019465"/>
    </source>
</evidence>
<dbReference type="Pfam" id="PF08546">
    <property type="entry name" value="ApbA_C"/>
    <property type="match status" value="1"/>
</dbReference>
<dbReference type="OrthoDB" id="247668at2"/>
<dbReference type="GO" id="GO:0005737">
    <property type="term" value="C:cytoplasm"/>
    <property type="evidence" value="ECO:0007669"/>
    <property type="project" value="TreeGrafter"/>
</dbReference>
<dbReference type="FunFam" id="3.40.50.720:FF:000307">
    <property type="entry name" value="2-dehydropantoate 2-reductase"/>
    <property type="match status" value="1"/>
</dbReference>
<comment type="similarity">
    <text evidence="3 11">Belongs to the ketopantoate reductase family.</text>
</comment>
<keyword evidence="15" id="KW-1185">Reference proteome</keyword>
<dbReference type="RefSeq" id="WP_094456163.1">
    <property type="nucleotide sequence ID" value="NZ_NOXU01000027.1"/>
</dbReference>
<evidence type="ECO:0000313" key="15">
    <source>
        <dbReference type="Proteomes" id="UP000216998"/>
    </source>
</evidence>
<keyword evidence="7 11" id="KW-0521">NADP</keyword>
<evidence type="ECO:0000256" key="7">
    <source>
        <dbReference type="ARBA" id="ARBA00022857"/>
    </source>
</evidence>
<dbReference type="InterPro" id="IPR008927">
    <property type="entry name" value="6-PGluconate_DH-like_C_sf"/>
</dbReference>
<gene>
    <name evidence="14" type="ORF">CHU95_09860</name>
</gene>
<dbReference type="SUPFAM" id="SSF48179">
    <property type="entry name" value="6-phosphogluconate dehydrogenase C-terminal domain-like"/>
    <property type="match status" value="1"/>
</dbReference>
<comment type="catalytic activity">
    <reaction evidence="10 11">
        <text>(R)-pantoate + NADP(+) = 2-dehydropantoate + NADPH + H(+)</text>
        <dbReference type="Rhea" id="RHEA:16233"/>
        <dbReference type="ChEBI" id="CHEBI:11561"/>
        <dbReference type="ChEBI" id="CHEBI:15378"/>
        <dbReference type="ChEBI" id="CHEBI:15980"/>
        <dbReference type="ChEBI" id="CHEBI:57783"/>
        <dbReference type="ChEBI" id="CHEBI:58349"/>
        <dbReference type="EC" id="1.1.1.169"/>
    </reaction>
</comment>
<dbReference type="PANTHER" id="PTHR21708:SF26">
    <property type="entry name" value="2-DEHYDROPANTOATE 2-REDUCTASE"/>
    <property type="match status" value="1"/>
</dbReference>
<organism evidence="14 15">
    <name type="scientific">Niveispirillum lacus</name>
    <dbReference type="NCBI Taxonomy" id="1981099"/>
    <lineage>
        <taxon>Bacteria</taxon>
        <taxon>Pseudomonadati</taxon>
        <taxon>Pseudomonadota</taxon>
        <taxon>Alphaproteobacteria</taxon>
        <taxon>Rhodospirillales</taxon>
        <taxon>Azospirillaceae</taxon>
        <taxon>Niveispirillum</taxon>
    </lineage>
</organism>
<comment type="caution">
    <text evidence="14">The sequence shown here is derived from an EMBL/GenBank/DDBJ whole genome shotgun (WGS) entry which is preliminary data.</text>
</comment>
<dbReference type="FunFam" id="1.10.1040.10:FF:000017">
    <property type="entry name" value="2-dehydropantoate 2-reductase"/>
    <property type="match status" value="1"/>
</dbReference>
<dbReference type="AlphaFoldDB" id="A0A255Z2J9"/>
<dbReference type="Gene3D" id="3.40.50.720">
    <property type="entry name" value="NAD(P)-binding Rossmann-like Domain"/>
    <property type="match status" value="1"/>
</dbReference>
<evidence type="ECO:0000256" key="1">
    <source>
        <dbReference type="ARBA" id="ARBA00002919"/>
    </source>
</evidence>
<comment type="function">
    <text evidence="1 11">Catalyzes the NADPH-dependent reduction of ketopantoate into pantoic acid.</text>
</comment>
<evidence type="ECO:0000256" key="10">
    <source>
        <dbReference type="ARBA" id="ARBA00048793"/>
    </source>
</evidence>
<dbReference type="InterPro" id="IPR013332">
    <property type="entry name" value="KPR_N"/>
</dbReference>
<evidence type="ECO:0000259" key="13">
    <source>
        <dbReference type="Pfam" id="PF08546"/>
    </source>
</evidence>
<evidence type="ECO:0000256" key="11">
    <source>
        <dbReference type="RuleBase" id="RU362068"/>
    </source>
</evidence>
<evidence type="ECO:0000313" key="14">
    <source>
        <dbReference type="EMBL" id="OYQ34880.1"/>
    </source>
</evidence>
<dbReference type="InterPro" id="IPR051402">
    <property type="entry name" value="KPR-Related"/>
</dbReference>
<comment type="pathway">
    <text evidence="2 11">Cofactor biosynthesis; (R)-pantothenate biosynthesis; (R)-pantoate from 3-methyl-2-oxobutanoate: step 2/2.</text>
</comment>
<sequence length="304" mass="32419">MRILILGAGGVGGYFGGRLMEAGANVTFLVRPRRQAQLMENWLRVESPHGNIRVPAQTVTKARKPYDLVILTCKAWDLDSAIDSVLPAMGPDSFLMPLLNGIQHLAALDAAFGQARVLGGLCHIPITLDDQGVVRHLSTIHKLVFGARHEAQQPAVTALADAFRPTCVDWHRSGNITQDLWEKYFFLATLAGSTCLMRGTVGAINRQPGGTDFMKALLAECAAVAAAEGFPPRPALLAEYGAQIIDAASTVNASMARDVARGGRTEAEHILGHLAARAQVHGVATPLLDLALLHLRVHEGGAAP</sequence>
<proteinExistence type="inferred from homology"/>
<feature type="domain" description="Ketopantoate reductase C-terminal" evidence="13">
    <location>
        <begin position="175"/>
        <end position="295"/>
    </location>
</feature>
<dbReference type="SUPFAM" id="SSF51735">
    <property type="entry name" value="NAD(P)-binding Rossmann-fold domains"/>
    <property type="match status" value="1"/>
</dbReference>
<reference evidence="14 15" key="1">
    <citation type="submission" date="2017-07" db="EMBL/GenBank/DDBJ databases">
        <title>Niveispirillum cyanobacteriorum sp. nov., isolated from cyanobacterial aggregates in a eutrophic lake.</title>
        <authorList>
            <person name="Cai H."/>
        </authorList>
    </citation>
    <scope>NUCLEOTIDE SEQUENCE [LARGE SCALE GENOMIC DNA]</scope>
    <source>
        <strain evidence="15">TH1-14</strain>
    </source>
</reference>
<dbReference type="Pfam" id="PF02558">
    <property type="entry name" value="ApbA"/>
    <property type="match status" value="1"/>
</dbReference>
<dbReference type="GO" id="GO:0008677">
    <property type="term" value="F:2-dehydropantoate 2-reductase activity"/>
    <property type="evidence" value="ECO:0007669"/>
    <property type="project" value="UniProtKB-EC"/>
</dbReference>
<dbReference type="GO" id="GO:0015940">
    <property type="term" value="P:pantothenate biosynthetic process"/>
    <property type="evidence" value="ECO:0007669"/>
    <property type="project" value="UniProtKB-UniPathway"/>
</dbReference>
<dbReference type="Gene3D" id="1.10.1040.10">
    <property type="entry name" value="N-(1-d-carboxylethyl)-l-norvaline Dehydrogenase, domain 2"/>
    <property type="match status" value="1"/>
</dbReference>